<keyword evidence="2" id="KW-1185">Reference proteome</keyword>
<organism evidence="1 2">
    <name type="scientific">Purpureocillium lilacinum</name>
    <name type="common">Paecilomyces lilacinus</name>
    <dbReference type="NCBI Taxonomy" id="33203"/>
    <lineage>
        <taxon>Eukaryota</taxon>
        <taxon>Fungi</taxon>
        <taxon>Dikarya</taxon>
        <taxon>Ascomycota</taxon>
        <taxon>Pezizomycotina</taxon>
        <taxon>Sordariomycetes</taxon>
        <taxon>Hypocreomycetidae</taxon>
        <taxon>Hypocreales</taxon>
        <taxon>Ophiocordycipitaceae</taxon>
        <taxon>Purpureocillium</taxon>
    </lineage>
</organism>
<sequence length="621" mass="69343">MQHTSVSPTLCRVNARSCASRLQARPDTMCELQAPRPSGRKGSRKVRTGCVTCKIRKVKCDETKPSCLRCTNTGRKCDGYVLQHSRQAPIQHAVSVVQLDSSSSRRAFDFYRSNAAHLLQGVCEGDFWSGVVLQLSLREASVQHAVLAVSGFLECATSTEPASHLDSQRAFAYGEYGKAIQALQKWDAQGRAPDIPLLVCVLFICIEFLLDRDHEVQLHVCQGRKILHSIPESHSPDFRLIKDDLVPIYTRLSLTSFLFGSRPAPIPGHLKGVDEIPSAFPSMEDARYCLFLLLDEGLRFTARGQPAAYAPSPDLEELNLLAFEQQSLLTRLSDWRVAFAVFIASRKRPLATDQNLLQIYHTTAVIWISTALQPFETAYDAHTPAFASIITDASAVLSCSNARSQFPSFTFETELIAPLYWTAIKCRHPLLRRAAVSLLMRDELRNRRENMWSGKESIVVATRVIELEEAQGNTRYSSPGEGSGSVRDRRGSGRGDHFTTGQSVHLSPPPTDIRVPLCQPPTMAKVFPLIIDPMNGHCDEATTHALATPRICKRAEDAKLQTVIPPPEGVDMYPPYGIVESRRIKNTLIEPRKSGGVWITMFRDLEDGQEHWHLEREFLVM</sequence>
<accession>A0ACC4DIE5</accession>
<gene>
    <name evidence="1" type="ORF">ACCO45_009007</name>
</gene>
<name>A0ACC4DIE5_PURLI</name>
<evidence type="ECO:0000313" key="2">
    <source>
        <dbReference type="Proteomes" id="UP001638806"/>
    </source>
</evidence>
<evidence type="ECO:0000313" key="1">
    <source>
        <dbReference type="EMBL" id="KAL3956161.1"/>
    </source>
</evidence>
<proteinExistence type="predicted"/>
<dbReference type="Proteomes" id="UP001638806">
    <property type="component" value="Unassembled WGS sequence"/>
</dbReference>
<reference evidence="1" key="1">
    <citation type="submission" date="2024-12" db="EMBL/GenBank/DDBJ databases">
        <title>Comparative genomics and development of molecular markers within Purpureocillium lilacinum and among Purpureocillium species.</title>
        <authorList>
            <person name="Yeh Z.-Y."/>
            <person name="Ni N.-T."/>
            <person name="Lo P.-H."/>
            <person name="Mushyakhwo K."/>
            <person name="Lin C.-F."/>
            <person name="Nai Y.-S."/>
        </authorList>
    </citation>
    <scope>NUCLEOTIDE SEQUENCE</scope>
    <source>
        <strain evidence="1">NCHU-NPUST-175</strain>
    </source>
</reference>
<protein>
    <submittedName>
        <fullName evidence="1">Uncharacterized protein</fullName>
    </submittedName>
</protein>
<dbReference type="EMBL" id="JBGNUJ010000008">
    <property type="protein sequence ID" value="KAL3956161.1"/>
    <property type="molecule type" value="Genomic_DNA"/>
</dbReference>
<comment type="caution">
    <text evidence="1">The sequence shown here is derived from an EMBL/GenBank/DDBJ whole genome shotgun (WGS) entry which is preliminary data.</text>
</comment>